<dbReference type="Proteomes" id="UP000462152">
    <property type="component" value="Unassembled WGS sequence"/>
</dbReference>
<comment type="caution">
    <text evidence="2">The sequence shown here is derived from an EMBL/GenBank/DDBJ whole genome shotgun (WGS) entry which is preliminary data.</text>
</comment>
<name>A0A7K1LKJ3_9MICC</name>
<dbReference type="AlphaFoldDB" id="A0A7K1LKJ3"/>
<protein>
    <submittedName>
        <fullName evidence="2">Ribosome recycling factor</fullName>
    </submittedName>
</protein>
<dbReference type="OrthoDB" id="4880255at2"/>
<dbReference type="RefSeq" id="WP_129315995.1">
    <property type="nucleotide sequence ID" value="NZ_JBFCQO010000004.1"/>
</dbReference>
<accession>A0A7K1LKJ3</accession>
<feature type="region of interest" description="Disordered" evidence="1">
    <location>
        <begin position="1"/>
        <end position="49"/>
    </location>
</feature>
<reference evidence="2 3" key="1">
    <citation type="submission" date="2019-12" db="EMBL/GenBank/DDBJ databases">
        <authorList>
            <person name="Li J."/>
            <person name="Shi Y."/>
            <person name="Xu G."/>
            <person name="Xiao D."/>
            <person name="Ran X."/>
        </authorList>
    </citation>
    <scope>NUCLEOTIDE SEQUENCE [LARGE SCALE GENOMIC DNA]</scope>
    <source>
        <strain evidence="2 3">JCM 15915</strain>
    </source>
</reference>
<keyword evidence="3" id="KW-1185">Reference proteome</keyword>
<evidence type="ECO:0000313" key="2">
    <source>
        <dbReference type="EMBL" id="MUN55689.1"/>
    </source>
</evidence>
<dbReference type="EMBL" id="WOGT01000007">
    <property type="protein sequence ID" value="MUN55689.1"/>
    <property type="molecule type" value="Genomic_DNA"/>
</dbReference>
<evidence type="ECO:0000256" key="1">
    <source>
        <dbReference type="SAM" id="MobiDB-lite"/>
    </source>
</evidence>
<gene>
    <name evidence="2" type="ORF">GMA10_10790</name>
</gene>
<organism evidence="2 3">
    <name type="scientific">Rothia koreensis</name>
    <dbReference type="NCBI Taxonomy" id="592378"/>
    <lineage>
        <taxon>Bacteria</taxon>
        <taxon>Bacillati</taxon>
        <taxon>Actinomycetota</taxon>
        <taxon>Actinomycetes</taxon>
        <taxon>Micrococcales</taxon>
        <taxon>Micrococcaceae</taxon>
        <taxon>Rothia</taxon>
    </lineage>
</organism>
<evidence type="ECO:0000313" key="3">
    <source>
        <dbReference type="Proteomes" id="UP000462152"/>
    </source>
</evidence>
<proteinExistence type="predicted"/>
<sequence length="49" mass="5251">MGFDIGDKAGDALNKGKDAVNDKTGKDTVKDEHVDKAKDALNDKFGNKD</sequence>